<dbReference type="EMBL" id="GGFL01012395">
    <property type="protein sequence ID" value="MBW76573.1"/>
    <property type="molecule type" value="Transcribed_RNA"/>
</dbReference>
<accession>A0A2M4DGA8</accession>
<sequence length="110" mass="13004">MMMRSLGVRKRWRIKVPEFALFLLACQPFLAKTHHPTRHSRQSSPSSSSFLSWFTVQYRSRLNSEEEEGAREFARKCTKYSFCVPRQCFYVSPPLVRASCRPANFKFMIF</sequence>
<protein>
    <submittedName>
        <fullName evidence="1">Putative secreted protein</fullName>
    </submittedName>
</protein>
<name>A0A2M4DGA8_ANODA</name>
<reference evidence="1" key="1">
    <citation type="submission" date="2018-01" db="EMBL/GenBank/DDBJ databases">
        <title>An insight into the sialome of Amazonian anophelines.</title>
        <authorList>
            <person name="Ribeiro J.M."/>
            <person name="Scarpassa V."/>
            <person name="Calvo E."/>
        </authorList>
    </citation>
    <scope>NUCLEOTIDE SEQUENCE</scope>
</reference>
<proteinExistence type="predicted"/>
<evidence type="ECO:0000313" key="1">
    <source>
        <dbReference type="EMBL" id="MBW76573.1"/>
    </source>
</evidence>
<organism evidence="1">
    <name type="scientific">Anopheles darlingi</name>
    <name type="common">Mosquito</name>
    <dbReference type="NCBI Taxonomy" id="43151"/>
    <lineage>
        <taxon>Eukaryota</taxon>
        <taxon>Metazoa</taxon>
        <taxon>Ecdysozoa</taxon>
        <taxon>Arthropoda</taxon>
        <taxon>Hexapoda</taxon>
        <taxon>Insecta</taxon>
        <taxon>Pterygota</taxon>
        <taxon>Neoptera</taxon>
        <taxon>Endopterygota</taxon>
        <taxon>Diptera</taxon>
        <taxon>Nematocera</taxon>
        <taxon>Culicoidea</taxon>
        <taxon>Culicidae</taxon>
        <taxon>Anophelinae</taxon>
        <taxon>Anopheles</taxon>
    </lineage>
</organism>
<dbReference type="AlphaFoldDB" id="A0A2M4DGA8"/>